<dbReference type="RefSeq" id="WP_121087608.1">
    <property type="nucleotide sequence ID" value="NZ_RBZU01000006.1"/>
</dbReference>
<dbReference type="InterPro" id="IPR036010">
    <property type="entry name" value="2Fe-2S_ferredoxin-like_sf"/>
</dbReference>
<dbReference type="OrthoDB" id="9799640at2"/>
<organism evidence="8 9">
    <name type="scientific">Pararobbsia silviterrae</name>
    <dbReference type="NCBI Taxonomy" id="1792498"/>
    <lineage>
        <taxon>Bacteria</taxon>
        <taxon>Pseudomonadati</taxon>
        <taxon>Pseudomonadota</taxon>
        <taxon>Betaproteobacteria</taxon>
        <taxon>Burkholderiales</taxon>
        <taxon>Burkholderiaceae</taxon>
        <taxon>Pararobbsia</taxon>
    </lineage>
</organism>
<feature type="domain" description="2Fe-2S ferredoxin-type" evidence="7">
    <location>
        <begin position="2"/>
        <end position="105"/>
    </location>
</feature>
<dbReference type="InterPro" id="IPR001041">
    <property type="entry name" value="2Fe-2S_ferredoxin-type"/>
</dbReference>
<dbReference type="Gene3D" id="3.10.20.30">
    <property type="match status" value="1"/>
</dbReference>
<comment type="caution">
    <text evidence="8">The sequence shown here is derived from an EMBL/GenBank/DDBJ whole genome shotgun (WGS) entry which is preliminary data.</text>
</comment>
<keyword evidence="3" id="KW-0479">Metal-binding</keyword>
<evidence type="ECO:0000313" key="9">
    <source>
        <dbReference type="Proteomes" id="UP000270342"/>
    </source>
</evidence>
<dbReference type="Proteomes" id="UP000270342">
    <property type="component" value="Unassembled WGS sequence"/>
</dbReference>
<evidence type="ECO:0000256" key="1">
    <source>
        <dbReference type="ARBA" id="ARBA00010914"/>
    </source>
</evidence>
<keyword evidence="5" id="KW-0411">Iron-sulfur</keyword>
<dbReference type="PANTHER" id="PTHR23426">
    <property type="entry name" value="FERREDOXIN/ADRENODOXIN"/>
    <property type="match status" value="1"/>
</dbReference>
<dbReference type="SUPFAM" id="SSF54292">
    <property type="entry name" value="2Fe-2S ferredoxin-like"/>
    <property type="match status" value="1"/>
</dbReference>
<evidence type="ECO:0000259" key="7">
    <source>
        <dbReference type="PROSITE" id="PS51085"/>
    </source>
</evidence>
<evidence type="ECO:0000256" key="6">
    <source>
        <dbReference type="ARBA" id="ARBA00034078"/>
    </source>
</evidence>
<proteinExistence type="inferred from homology"/>
<dbReference type="PRINTS" id="PR00355">
    <property type="entry name" value="ADRENODOXIN"/>
</dbReference>
<dbReference type="Pfam" id="PF00111">
    <property type="entry name" value="Fer2"/>
    <property type="match status" value="1"/>
</dbReference>
<sequence length="105" mass="11467">MAQIQLILRDGSEMTVAGREGENLMKLIRDGGGYELLALCGGGCSCATCHIYVDERFVDALSPITDEEGELLDCSMHRQAHSRLSCQIPFHAGLDGMRIEIAPEE</sequence>
<name>A0A494XV00_9BURK</name>
<comment type="cofactor">
    <cofactor evidence="6">
        <name>[2Fe-2S] cluster</name>
        <dbReference type="ChEBI" id="CHEBI:190135"/>
    </cofactor>
</comment>
<dbReference type="CDD" id="cd00207">
    <property type="entry name" value="fer2"/>
    <property type="match status" value="1"/>
</dbReference>
<protein>
    <submittedName>
        <fullName evidence="8">Ferredoxin</fullName>
    </submittedName>
</protein>
<evidence type="ECO:0000313" key="8">
    <source>
        <dbReference type="EMBL" id="RKP53533.1"/>
    </source>
</evidence>
<dbReference type="GO" id="GO:0140647">
    <property type="term" value="P:P450-containing electron transport chain"/>
    <property type="evidence" value="ECO:0007669"/>
    <property type="project" value="InterPro"/>
</dbReference>
<dbReference type="GO" id="GO:0046872">
    <property type="term" value="F:metal ion binding"/>
    <property type="evidence" value="ECO:0007669"/>
    <property type="project" value="UniProtKB-KW"/>
</dbReference>
<dbReference type="InterPro" id="IPR001055">
    <property type="entry name" value="Adrenodoxin-like"/>
</dbReference>
<evidence type="ECO:0000256" key="5">
    <source>
        <dbReference type="ARBA" id="ARBA00023014"/>
    </source>
</evidence>
<keyword evidence="2" id="KW-0001">2Fe-2S</keyword>
<dbReference type="AlphaFoldDB" id="A0A494XV00"/>
<dbReference type="PANTHER" id="PTHR23426:SF65">
    <property type="entry name" value="FERREDOXIN-2, MITOCHONDRIAL"/>
    <property type="match status" value="1"/>
</dbReference>
<dbReference type="GO" id="GO:0009055">
    <property type="term" value="F:electron transfer activity"/>
    <property type="evidence" value="ECO:0007669"/>
    <property type="project" value="TreeGrafter"/>
</dbReference>
<dbReference type="InterPro" id="IPR012675">
    <property type="entry name" value="Beta-grasp_dom_sf"/>
</dbReference>
<dbReference type="GO" id="GO:0051537">
    <property type="term" value="F:2 iron, 2 sulfur cluster binding"/>
    <property type="evidence" value="ECO:0007669"/>
    <property type="project" value="UniProtKB-KW"/>
</dbReference>
<keyword evidence="4" id="KW-0408">Iron</keyword>
<evidence type="ECO:0000256" key="4">
    <source>
        <dbReference type="ARBA" id="ARBA00023004"/>
    </source>
</evidence>
<evidence type="ECO:0000256" key="2">
    <source>
        <dbReference type="ARBA" id="ARBA00022714"/>
    </source>
</evidence>
<dbReference type="PROSITE" id="PS51085">
    <property type="entry name" value="2FE2S_FER_2"/>
    <property type="match status" value="1"/>
</dbReference>
<accession>A0A494XV00</accession>
<gene>
    <name evidence="8" type="ORF">D7S86_14700</name>
</gene>
<keyword evidence="9" id="KW-1185">Reference proteome</keyword>
<dbReference type="EMBL" id="RBZU01000006">
    <property type="protein sequence ID" value="RKP53533.1"/>
    <property type="molecule type" value="Genomic_DNA"/>
</dbReference>
<reference evidence="8 9" key="1">
    <citation type="submission" date="2018-10" db="EMBL/GenBank/DDBJ databases">
        <title>Robbsia sp. DHC34, isolated from soil.</title>
        <authorList>
            <person name="Gao Z.-H."/>
            <person name="Qiu L.-H."/>
        </authorList>
    </citation>
    <scope>NUCLEOTIDE SEQUENCE [LARGE SCALE GENOMIC DNA]</scope>
    <source>
        <strain evidence="8 9">DHC34</strain>
    </source>
</reference>
<evidence type="ECO:0000256" key="3">
    <source>
        <dbReference type="ARBA" id="ARBA00022723"/>
    </source>
</evidence>
<comment type="similarity">
    <text evidence="1">Belongs to the adrenodoxin/putidaredoxin family.</text>
</comment>